<dbReference type="CDD" id="cd17300">
    <property type="entry name" value="PIPKc_PIKfyve"/>
    <property type="match status" value="1"/>
</dbReference>
<dbReference type="SUPFAM" id="SSF56104">
    <property type="entry name" value="SAICAR synthase-like"/>
    <property type="match status" value="1"/>
</dbReference>
<feature type="region of interest" description="Disordered" evidence="4">
    <location>
        <begin position="63"/>
        <end position="96"/>
    </location>
</feature>
<keyword evidence="2 3" id="KW-0067">ATP-binding</keyword>
<feature type="region of interest" description="Disordered" evidence="4">
    <location>
        <begin position="351"/>
        <end position="370"/>
    </location>
</feature>
<feature type="compositionally biased region" description="Polar residues" evidence="4">
    <location>
        <begin position="1002"/>
        <end position="1015"/>
    </location>
</feature>
<dbReference type="Gene3D" id="3.30.810.10">
    <property type="entry name" value="2-Layer Sandwich"/>
    <property type="match status" value="1"/>
</dbReference>
<evidence type="ECO:0000256" key="2">
    <source>
        <dbReference type="ARBA" id="ARBA00022840"/>
    </source>
</evidence>
<evidence type="ECO:0000259" key="5">
    <source>
        <dbReference type="PROSITE" id="PS51455"/>
    </source>
</evidence>
<feature type="compositionally biased region" description="Polar residues" evidence="4">
    <location>
        <begin position="66"/>
        <end position="75"/>
    </location>
</feature>
<dbReference type="GO" id="GO:0000329">
    <property type="term" value="C:fungal-type vacuole membrane"/>
    <property type="evidence" value="ECO:0007669"/>
    <property type="project" value="TreeGrafter"/>
</dbReference>
<dbReference type="PANTHER" id="PTHR45748:SF7">
    <property type="entry name" value="1-PHOSPHATIDYLINOSITOL 3-PHOSPHATE 5-KINASE-RELATED"/>
    <property type="match status" value="1"/>
</dbReference>
<evidence type="ECO:0000313" key="6">
    <source>
        <dbReference type="EMBL" id="KAF9331444.1"/>
    </source>
</evidence>
<feature type="compositionally biased region" description="Pro residues" evidence="4">
    <location>
        <begin position="1"/>
        <end position="12"/>
    </location>
</feature>
<dbReference type="Pfam" id="PF01504">
    <property type="entry name" value="PIP5K"/>
    <property type="match status" value="1"/>
</dbReference>
<evidence type="ECO:0000313" key="7">
    <source>
        <dbReference type="Proteomes" id="UP000696485"/>
    </source>
</evidence>
<feature type="compositionally biased region" description="Gly residues" evidence="4">
    <location>
        <begin position="1019"/>
        <end position="1028"/>
    </location>
</feature>
<feature type="region of interest" description="Disordered" evidence="4">
    <location>
        <begin position="1535"/>
        <end position="1554"/>
    </location>
</feature>
<feature type="region of interest" description="Disordered" evidence="4">
    <location>
        <begin position="974"/>
        <end position="1057"/>
    </location>
</feature>
<feature type="compositionally biased region" description="Basic and acidic residues" evidence="4">
    <location>
        <begin position="179"/>
        <end position="197"/>
    </location>
</feature>
<comment type="caution">
    <text evidence="6">The sequence shown here is derived from an EMBL/GenBank/DDBJ whole genome shotgun (WGS) entry which is preliminary data.</text>
</comment>
<feature type="region of interest" description="Disordered" evidence="4">
    <location>
        <begin position="493"/>
        <end position="512"/>
    </location>
</feature>
<dbReference type="InterPro" id="IPR002498">
    <property type="entry name" value="PInositol-4-P-4/5-kinase_core"/>
</dbReference>
<accession>A0A9P5SM67</accession>
<proteinExistence type="predicted"/>
<keyword evidence="3" id="KW-0808">Transferase</keyword>
<dbReference type="PROSITE" id="PS51455">
    <property type="entry name" value="PIPK"/>
    <property type="match status" value="1"/>
</dbReference>
<keyword evidence="1 3" id="KW-0547">Nucleotide-binding</keyword>
<evidence type="ECO:0000256" key="3">
    <source>
        <dbReference type="PROSITE-ProRule" id="PRU00781"/>
    </source>
</evidence>
<name>A0A9P5SM67_9FUNG</name>
<dbReference type="EMBL" id="JAAAUY010000322">
    <property type="protein sequence ID" value="KAF9331444.1"/>
    <property type="molecule type" value="Genomic_DNA"/>
</dbReference>
<keyword evidence="3" id="KW-0418">Kinase</keyword>
<evidence type="ECO:0000256" key="1">
    <source>
        <dbReference type="ARBA" id="ARBA00022741"/>
    </source>
</evidence>
<organism evidence="6 7">
    <name type="scientific">Podila minutissima</name>
    <dbReference type="NCBI Taxonomy" id="64525"/>
    <lineage>
        <taxon>Eukaryota</taxon>
        <taxon>Fungi</taxon>
        <taxon>Fungi incertae sedis</taxon>
        <taxon>Mucoromycota</taxon>
        <taxon>Mortierellomycotina</taxon>
        <taxon>Mortierellomycetes</taxon>
        <taxon>Mortierellales</taxon>
        <taxon>Mortierellaceae</taxon>
        <taxon>Podila</taxon>
    </lineage>
</organism>
<protein>
    <recommendedName>
        <fullName evidence="5">PIPK domain-containing protein</fullName>
    </recommendedName>
</protein>
<evidence type="ECO:0000256" key="4">
    <source>
        <dbReference type="SAM" id="MobiDB-lite"/>
    </source>
</evidence>
<feature type="region of interest" description="Disordered" evidence="4">
    <location>
        <begin position="172"/>
        <end position="221"/>
    </location>
</feature>
<reference evidence="6" key="1">
    <citation type="journal article" date="2020" name="Fungal Divers.">
        <title>Resolving the Mortierellaceae phylogeny through synthesis of multi-gene phylogenetics and phylogenomics.</title>
        <authorList>
            <person name="Vandepol N."/>
            <person name="Liber J."/>
            <person name="Desiro A."/>
            <person name="Na H."/>
            <person name="Kennedy M."/>
            <person name="Barry K."/>
            <person name="Grigoriev I.V."/>
            <person name="Miller A.N."/>
            <person name="O'Donnell K."/>
            <person name="Stajich J.E."/>
            <person name="Bonito G."/>
        </authorList>
    </citation>
    <scope>NUCLEOTIDE SEQUENCE</scope>
    <source>
        <strain evidence="6">NVP1</strain>
    </source>
</reference>
<dbReference type="SMART" id="SM00330">
    <property type="entry name" value="PIPKc"/>
    <property type="match status" value="1"/>
</dbReference>
<feature type="compositionally biased region" description="Low complexity" evidence="4">
    <location>
        <begin position="1160"/>
        <end position="1175"/>
    </location>
</feature>
<feature type="region of interest" description="Disordered" evidence="4">
    <location>
        <begin position="1"/>
        <end position="36"/>
    </location>
</feature>
<dbReference type="PANTHER" id="PTHR45748">
    <property type="entry name" value="1-PHOSPHATIDYLINOSITOL 3-PHOSPHATE 5-KINASE-RELATED"/>
    <property type="match status" value="1"/>
</dbReference>
<feature type="compositionally biased region" description="Low complexity" evidence="4">
    <location>
        <begin position="1585"/>
        <end position="1606"/>
    </location>
</feature>
<dbReference type="GO" id="GO:0005524">
    <property type="term" value="F:ATP binding"/>
    <property type="evidence" value="ECO:0007669"/>
    <property type="project" value="UniProtKB-UniRule"/>
</dbReference>
<dbReference type="InterPro" id="IPR044769">
    <property type="entry name" value="PIKfyve_PIPKc"/>
</dbReference>
<dbReference type="InterPro" id="IPR027483">
    <property type="entry name" value="PInositol-4-P-4/5-kinase_C_sf"/>
</dbReference>
<dbReference type="GO" id="GO:0000285">
    <property type="term" value="F:1-phosphatidylinositol-3-phosphate 5-kinase activity"/>
    <property type="evidence" value="ECO:0007669"/>
    <property type="project" value="InterPro"/>
</dbReference>
<feature type="domain" description="PIPK" evidence="5">
    <location>
        <begin position="1184"/>
        <end position="1511"/>
    </location>
</feature>
<dbReference type="Proteomes" id="UP000696485">
    <property type="component" value="Unassembled WGS sequence"/>
</dbReference>
<feature type="region of interest" description="Disordered" evidence="4">
    <location>
        <begin position="1153"/>
        <end position="1185"/>
    </location>
</feature>
<dbReference type="InterPro" id="IPR027484">
    <property type="entry name" value="PInositol-4-P-5-kinase_N"/>
</dbReference>
<gene>
    <name evidence="6" type="ORF">BG006_005703</name>
</gene>
<feature type="compositionally biased region" description="Acidic residues" evidence="4">
    <location>
        <begin position="1047"/>
        <end position="1056"/>
    </location>
</feature>
<feature type="compositionally biased region" description="Polar residues" evidence="4">
    <location>
        <begin position="352"/>
        <end position="368"/>
    </location>
</feature>
<dbReference type="Gene3D" id="3.30.800.10">
    <property type="entry name" value="Phosphatidylinositol Phosphate Kinase II Beta"/>
    <property type="match status" value="1"/>
</dbReference>
<dbReference type="GO" id="GO:0046854">
    <property type="term" value="P:phosphatidylinositol phosphate biosynthetic process"/>
    <property type="evidence" value="ECO:0007669"/>
    <property type="project" value="TreeGrafter"/>
</dbReference>
<feature type="compositionally biased region" description="Low complexity" evidence="4">
    <location>
        <begin position="1029"/>
        <end position="1040"/>
    </location>
</feature>
<feature type="compositionally biased region" description="Low complexity" evidence="4">
    <location>
        <begin position="86"/>
        <end position="96"/>
    </location>
</feature>
<sequence length="1638" mass="181770">MVASKPLPPIPPVSERVPDKLEKTEKAEKRASHAFPSLSSLSSLSTLANLNLSLNLRRRTDAPSVLTDSKASTPVHSRPSTPQPPSSTGTTTTASTNAAAQPGDVIASSLVATANVARHGLVLDQRSLQHLRAIARQSIASSCLEPEILWLRLFMDMIQRLSANVSDAWQQIETSNESTSERTSTEQDSSLDGHADDYAPENNKENNNNNTRKKNKKKNDPLTIAVATATSTTAPVLTDHKNQTRNTPSFSYSIHLLKRVSSSQECTFTPGRFEGESVLLEERSITDRRRHNKKEETHVQLGGTISLSAGAEDLPKAEKILELLVFALCSLQLEMHLLKDHLVVRQDPAISVSESTSKPQQNTLSPSKRASKGSMFFGWLSRGTLPAKYKKGTTQLTQDPDKTPTNSRNGQACIGDDLGFGEEHNSHSYRFAKIIQQIEKAIISVSPDIVFPPPHLLLRLRDEEAVGPDSKRKSYTWEDVEFVARKIGFGSRMNRTNSNAGPGTMARSSTASTVNNNKLNRLPIDSRAGIEHFMTNSNALQGIFNHQSLTFSYSYYWSATAAAPCNPPKLITVEYYRKEGYYEDMGLGEMIEYICKKAHSSCLDKTCGHKRLEHISSYTHGDGRINITLEVPRPDSTTDFDSAEFVPYLRNKKIIAVWTRCKMCRARTKPTTLSRASRLYSFGKYLELLLYAQHFEPGPRPLCDHAMTKDAISRCFLYGGLVVTFEYESIDLFEMRISRLQVHEEFPPMPQYHRYDEEQDTHDISTLFLSPVSPSPRHSVVSMSMNGDYYTDADQIALINATRLEVTNFYDSCKKIIVSMEQLLGETKSVSKKKGAKATPITLDAAKKAALHRLDELGGRWKEEEFDLYDHLKRIPVTRLNDLRNRLRECIKRTMRSMESWQKEHCFQVLNPDYEGERIEWVLPDYVSSDSLHTFPGSSVIVREEEPSSIIASALSSMDYLRLLSSISDYDQGQEEEVAPVPPKKDISLSGTTITGAKPLRQSRSAGSDTLNTRKSGSSGSGGSGGSEGSTTATSTNNESQSKDAKDDEDGDDDDSFLVVDGYQTSVKFLQVSKVDFSSLIPNGTMSPRSTIGIHFGSGRYSKNSTISTGGAGLDKKGEAPLRPVSMMALPNSTPTLVASPFATTSAETAVPNPSFFLAPSTPTESPSRSTTPTPGGKSKHTFGYHSLTSGLSGTMKGLSLNALSEKIGSGFSGYGATSATIDKADKEFSKSGERLNETLAYERESESMKSPHLKTREFDTLRRRCGIHQDFVQSLARCNVWNANGGKSKSSFYKTKDDRFVVKQMVSSWNIAEKDELLKFAPKYFEYMEQTHEAPTVLAKIFGFYTFKIKNGTSGQIMKIDVLVMEHLFYNQKITRTFDLKGIQDRHAGSKPNTTGGRSTTLWDGDFIEGRYKALLLIHSHSKKIIRESLLNDTEFLAGANIMDYSLLVGVDDERKELVVGIVDFIGAYTWAKRIESKGKTTLRGAKDNVTVLPPQQYKVRFREAMEKYFLAIPDKWSKTVIEQSREVKKELAKIPSTIPEGSKDSTDTTLSVNTPDLEQTLKNKTSGYLEKMSKVIMSTKSTTTTVADGAPTTVTPSVEVTTPTQDKPHQGKQQKKRTGDQDIHAQKLPRVFHPLD</sequence>
<keyword evidence="7" id="KW-1185">Reference proteome</keyword>
<dbReference type="GO" id="GO:0010008">
    <property type="term" value="C:endosome membrane"/>
    <property type="evidence" value="ECO:0007669"/>
    <property type="project" value="TreeGrafter"/>
</dbReference>
<feature type="region of interest" description="Disordered" evidence="4">
    <location>
        <begin position="1585"/>
        <end position="1638"/>
    </location>
</feature>
<feature type="compositionally biased region" description="Basic and acidic residues" evidence="4">
    <location>
        <begin position="16"/>
        <end position="31"/>
    </location>
</feature>